<name>S3YIV6_BACSE</name>
<evidence type="ECO:0000256" key="3">
    <source>
        <dbReference type="ARBA" id="ARBA00022729"/>
    </source>
</evidence>
<dbReference type="InterPro" id="IPR012944">
    <property type="entry name" value="SusD_RagB_dom"/>
</dbReference>
<comment type="similarity">
    <text evidence="2">Belongs to the SusD family.</text>
</comment>
<dbReference type="PATRIC" id="fig|1073351.3.peg.468"/>
<dbReference type="RefSeq" id="WP_016661033.1">
    <property type="nucleotide sequence ID" value="NZ_KE340309.1"/>
</dbReference>
<evidence type="ECO:0000313" key="9">
    <source>
        <dbReference type="EMBL" id="EPH21532.1"/>
    </source>
</evidence>
<keyword evidence="5" id="KW-0998">Cell outer membrane</keyword>
<evidence type="ECO:0000313" key="10">
    <source>
        <dbReference type="Proteomes" id="UP000014614"/>
    </source>
</evidence>
<comment type="caution">
    <text evidence="9">The sequence shown here is derived from an EMBL/GenBank/DDBJ whole genome shotgun (WGS) entry which is preliminary data.</text>
</comment>
<dbReference type="HOGENOM" id="CLU_015553_1_0_10"/>
<evidence type="ECO:0000259" key="8">
    <source>
        <dbReference type="Pfam" id="PF14322"/>
    </source>
</evidence>
<dbReference type="InterPro" id="IPR011990">
    <property type="entry name" value="TPR-like_helical_dom_sf"/>
</dbReference>
<feature type="chain" id="PRO_5004524817" description="RagB/SusD domain-containing protein" evidence="6">
    <location>
        <begin position="23"/>
        <end position="578"/>
    </location>
</feature>
<dbReference type="OrthoDB" id="1109873at2"/>
<evidence type="ECO:0000256" key="5">
    <source>
        <dbReference type="ARBA" id="ARBA00023237"/>
    </source>
</evidence>
<dbReference type="Proteomes" id="UP000014614">
    <property type="component" value="Unassembled WGS sequence"/>
</dbReference>
<organism evidence="9 10">
    <name type="scientific">Bacteroides stercoris CC31F</name>
    <dbReference type="NCBI Taxonomy" id="1073351"/>
    <lineage>
        <taxon>Bacteria</taxon>
        <taxon>Pseudomonadati</taxon>
        <taxon>Bacteroidota</taxon>
        <taxon>Bacteroidia</taxon>
        <taxon>Bacteroidales</taxon>
        <taxon>Bacteroidaceae</taxon>
        <taxon>Bacteroides</taxon>
    </lineage>
</organism>
<feature type="domain" description="RagB/SusD" evidence="7">
    <location>
        <begin position="264"/>
        <end position="578"/>
    </location>
</feature>
<evidence type="ECO:0000256" key="4">
    <source>
        <dbReference type="ARBA" id="ARBA00023136"/>
    </source>
</evidence>
<keyword evidence="4" id="KW-0472">Membrane</keyword>
<sequence length="578" mass="66255">MKKYKLFITLAASLFLTSSCYDLDVYPEDQLSSGTFFQTQDHADQIMMGVYSQMQSDDIFGRQFGLDCLGSIGSGYDPASYAVIGRGTYNSTSGLVTGKFKNLYEGIARANILLQNVDRCDMSDELKLRYKAEARFMRALYYFTLMDFFGPVPVYDESTIVAEDFMNMLEPRKSLEEVRKFIIDDLDNADTYLPTEWDASNAGRATKAAAMSLKGKVLLYAKEYEAAKECFEAVVTNKEGKYGEKELYPDYAGLFKPGGDESSEMIFAIQNIGGVGQDFGMPTTFYMGSRASYGSCWNNVMASIDFVDSYECKDGKPFNWNDYFEGYNENIDIRKEVLYAKLDNSKKVVTYPASREKLLEMYENRDPRMKASIILPYTHYAGWVKNAPKDTEFILLEKQGDAHENNGFIRVNQNYQLYLWRKFVAEGNMDGAINNRADTPINFPIIRLADVYLMLAECYNQMENGDQEKAVYYINKVRNRASVNMPEINNGDSWMEARTKEEVFARIRHERAVELAAEGWSFSDMRRWGLLEEVAGPVKDIVNKKLYDRVVNERDYLWPIPQDEIDKNPNLRPNNPGW</sequence>
<dbReference type="Pfam" id="PF14322">
    <property type="entry name" value="SusD-like_3"/>
    <property type="match status" value="1"/>
</dbReference>
<evidence type="ECO:0000256" key="6">
    <source>
        <dbReference type="SAM" id="SignalP"/>
    </source>
</evidence>
<dbReference type="PROSITE" id="PS51257">
    <property type="entry name" value="PROKAR_LIPOPROTEIN"/>
    <property type="match status" value="1"/>
</dbReference>
<dbReference type="InterPro" id="IPR033985">
    <property type="entry name" value="SusD-like_N"/>
</dbReference>
<protein>
    <recommendedName>
        <fullName evidence="11">RagB/SusD domain-containing protein</fullName>
    </recommendedName>
</protein>
<evidence type="ECO:0000259" key="7">
    <source>
        <dbReference type="Pfam" id="PF07980"/>
    </source>
</evidence>
<dbReference type="Gene3D" id="1.25.40.390">
    <property type="match status" value="1"/>
</dbReference>
<dbReference type="CDD" id="cd08977">
    <property type="entry name" value="SusD"/>
    <property type="match status" value="1"/>
</dbReference>
<proteinExistence type="inferred from homology"/>
<dbReference type="SUPFAM" id="SSF48452">
    <property type="entry name" value="TPR-like"/>
    <property type="match status" value="1"/>
</dbReference>
<keyword evidence="3 6" id="KW-0732">Signal</keyword>
<feature type="signal peptide" evidence="6">
    <location>
        <begin position="1"/>
        <end position="22"/>
    </location>
</feature>
<evidence type="ECO:0008006" key="11">
    <source>
        <dbReference type="Google" id="ProtNLM"/>
    </source>
</evidence>
<dbReference type="Pfam" id="PF07980">
    <property type="entry name" value="SusD_RagB"/>
    <property type="match status" value="1"/>
</dbReference>
<accession>S3YIV6</accession>
<feature type="domain" description="SusD-like N-terminal" evidence="8">
    <location>
        <begin position="23"/>
        <end position="218"/>
    </location>
</feature>
<evidence type="ECO:0000256" key="1">
    <source>
        <dbReference type="ARBA" id="ARBA00004442"/>
    </source>
</evidence>
<dbReference type="AlphaFoldDB" id="S3YIV6"/>
<comment type="subcellular location">
    <subcellularLocation>
        <location evidence="1">Cell outer membrane</location>
    </subcellularLocation>
</comment>
<reference evidence="9 10" key="1">
    <citation type="submission" date="2013-05" db="EMBL/GenBank/DDBJ databases">
        <title>The Genome Sequence of Bacteroides stercoris CC31F.</title>
        <authorList>
            <consortium name="The Broad Institute Genomics Platform"/>
            <person name="Earl A."/>
            <person name="Ward D."/>
            <person name="Feldgarden M."/>
            <person name="Gevers D."/>
            <person name="Oliphant K."/>
            <person name="Allen-Vercoe E."/>
            <person name="Walker B."/>
            <person name="Young S."/>
            <person name="Zeng Q."/>
            <person name="Gargeya S."/>
            <person name="Fitzgerald M."/>
            <person name="Haas B."/>
            <person name="Abouelleil A."/>
            <person name="Allen A.W."/>
            <person name="Alvarado L."/>
            <person name="Arachchi H.M."/>
            <person name="Berlin A.M."/>
            <person name="Chapman S.B."/>
            <person name="Gainer-Dewar J."/>
            <person name="Goldberg J."/>
            <person name="Griggs A."/>
            <person name="Gujja S."/>
            <person name="Hansen M."/>
            <person name="Howarth C."/>
            <person name="Imamovic A."/>
            <person name="Ireland A."/>
            <person name="Larimer J."/>
            <person name="McCowan C."/>
            <person name="Murphy C."/>
            <person name="Pearson M."/>
            <person name="Poon T.W."/>
            <person name="Priest M."/>
            <person name="Roberts A."/>
            <person name="Saif S."/>
            <person name="Shea T."/>
            <person name="Sisk P."/>
            <person name="Sykes S."/>
            <person name="Wortman J."/>
            <person name="Nusbaum C."/>
            <person name="Birren B."/>
        </authorList>
    </citation>
    <scope>NUCLEOTIDE SEQUENCE [LARGE SCALE GENOMIC DNA]</scope>
    <source>
        <strain evidence="9 10">CC31F</strain>
    </source>
</reference>
<evidence type="ECO:0000256" key="2">
    <source>
        <dbReference type="ARBA" id="ARBA00006275"/>
    </source>
</evidence>
<dbReference type="EMBL" id="ATFP01000007">
    <property type="protein sequence ID" value="EPH21532.1"/>
    <property type="molecule type" value="Genomic_DNA"/>
</dbReference>
<gene>
    <name evidence="9" type="ORF">HMPREF1181_00476</name>
</gene>
<dbReference type="GO" id="GO:0009279">
    <property type="term" value="C:cell outer membrane"/>
    <property type="evidence" value="ECO:0007669"/>
    <property type="project" value="UniProtKB-SubCell"/>
</dbReference>